<evidence type="ECO:0000313" key="2">
    <source>
        <dbReference type="EMBL" id="TID19042.1"/>
    </source>
</evidence>
<feature type="compositionally biased region" description="Polar residues" evidence="1">
    <location>
        <begin position="66"/>
        <end position="82"/>
    </location>
</feature>
<gene>
    <name evidence="2" type="ORF">E6O75_ATG06163</name>
</gene>
<feature type="region of interest" description="Disordered" evidence="1">
    <location>
        <begin position="1"/>
        <end position="166"/>
    </location>
</feature>
<name>A0A4Z1NSJ5_9PEZI</name>
<proteinExistence type="predicted"/>
<keyword evidence="3" id="KW-1185">Reference proteome</keyword>
<protein>
    <recommendedName>
        <fullName evidence="4">Glycine zipper 2TM domain-containing protein</fullName>
    </recommendedName>
</protein>
<feature type="compositionally biased region" description="Polar residues" evidence="1">
    <location>
        <begin position="108"/>
        <end position="128"/>
    </location>
</feature>
<reference evidence="2 3" key="1">
    <citation type="submission" date="2019-04" db="EMBL/GenBank/DDBJ databases">
        <title>High contiguity whole genome sequence and gene annotation resource for two Venturia nashicola isolates.</title>
        <authorList>
            <person name="Prokchorchik M."/>
            <person name="Won K."/>
            <person name="Lee Y."/>
            <person name="Choi E.D."/>
            <person name="Segonzac C."/>
            <person name="Sohn K.H."/>
        </authorList>
    </citation>
    <scope>NUCLEOTIDE SEQUENCE [LARGE SCALE GENOMIC DNA]</scope>
    <source>
        <strain evidence="2 3">PRI2</strain>
    </source>
</reference>
<evidence type="ECO:0000256" key="1">
    <source>
        <dbReference type="SAM" id="MobiDB-lite"/>
    </source>
</evidence>
<evidence type="ECO:0000313" key="3">
    <source>
        <dbReference type="Proteomes" id="UP000298493"/>
    </source>
</evidence>
<sequence>MSNPYDQYGNQQYGSSAPSGHGYGAPNYAHQQQGYPPQQPQYGQPQQYGQSQQYPQQGQYGPPQTGGFQHGQSPYQDPNQVQGYGAAPQAPTYHDPNAQYGQPAYGQDTRQQYPGSAPSHQFPQQGPYSQAPYDANTPQQNYQAGSPGGAQEGDRGMMGALAGGAAGAFGGHKLGHGILGGLAGAFLGSKLEDKAKKPKPHQGYGKW</sequence>
<dbReference type="EMBL" id="SNSC02000013">
    <property type="protein sequence ID" value="TID19042.1"/>
    <property type="molecule type" value="Genomic_DNA"/>
</dbReference>
<comment type="caution">
    <text evidence="2">The sequence shown here is derived from an EMBL/GenBank/DDBJ whole genome shotgun (WGS) entry which is preliminary data.</text>
</comment>
<dbReference type="Proteomes" id="UP000298493">
    <property type="component" value="Unassembled WGS sequence"/>
</dbReference>
<dbReference type="PANTHER" id="PTHR37014:SF10">
    <property type="entry name" value="RICH PROTEIN MS8, PUTATIVE (AFU_ORTHOLOGUE AFUA_7G05650)-RELATED"/>
    <property type="match status" value="1"/>
</dbReference>
<dbReference type="PANTHER" id="PTHR37014">
    <property type="entry name" value="EXPRESSION LETHALITY PROTEIN HEL10, PUTATIVE (AFU_ORTHOLOGUE AFUA_1G06580)-RELATED"/>
    <property type="match status" value="1"/>
</dbReference>
<organism evidence="2 3">
    <name type="scientific">Venturia nashicola</name>
    <dbReference type="NCBI Taxonomy" id="86259"/>
    <lineage>
        <taxon>Eukaryota</taxon>
        <taxon>Fungi</taxon>
        <taxon>Dikarya</taxon>
        <taxon>Ascomycota</taxon>
        <taxon>Pezizomycotina</taxon>
        <taxon>Dothideomycetes</taxon>
        <taxon>Pleosporomycetidae</taxon>
        <taxon>Venturiales</taxon>
        <taxon>Venturiaceae</taxon>
        <taxon>Venturia</taxon>
    </lineage>
</organism>
<feature type="compositionally biased region" description="Low complexity" evidence="1">
    <location>
        <begin position="31"/>
        <end position="63"/>
    </location>
</feature>
<accession>A0A4Z1NSJ5</accession>
<evidence type="ECO:0008006" key="4">
    <source>
        <dbReference type="Google" id="ProtNLM"/>
    </source>
</evidence>
<dbReference type="AlphaFoldDB" id="A0A4Z1NSJ5"/>
<feature type="compositionally biased region" description="Polar residues" evidence="1">
    <location>
        <begin position="1"/>
        <end position="18"/>
    </location>
</feature>